<keyword evidence="2" id="KW-1185">Reference proteome</keyword>
<dbReference type="SUPFAM" id="SSF54001">
    <property type="entry name" value="Cysteine proteinases"/>
    <property type="match status" value="1"/>
</dbReference>
<organism evidence="1 2">
    <name type="scientific">Orchesella dallaii</name>
    <dbReference type="NCBI Taxonomy" id="48710"/>
    <lineage>
        <taxon>Eukaryota</taxon>
        <taxon>Metazoa</taxon>
        <taxon>Ecdysozoa</taxon>
        <taxon>Arthropoda</taxon>
        <taxon>Hexapoda</taxon>
        <taxon>Collembola</taxon>
        <taxon>Entomobryomorpha</taxon>
        <taxon>Entomobryoidea</taxon>
        <taxon>Orchesellidae</taxon>
        <taxon>Orchesellinae</taxon>
        <taxon>Orchesella</taxon>
    </lineage>
</organism>
<sequence length="236" mass="27028">MLNKWAEFEFLKPVSSKGKCYIDDLSIIVFDKDGYSGIFEDIFQVLTNRPTPNVIVDAFITSKLHSGDGYVPITWYTHYQDPCFKGHPSLKLESSIIRNNRVICPVNTAAHGVGHTYLFVLYPRQLLLQVYDSCPQFTPKEIQMAHIKVLMKALYKGKELPKYKIGQMKTPLQTDDHSCAIIMLYVFQTINSTEYGRNIVLKRPSNAKLQAIRHEIAGELLSTTRIGREIMNYLVH</sequence>
<dbReference type="Proteomes" id="UP001642540">
    <property type="component" value="Unassembled WGS sequence"/>
</dbReference>
<protein>
    <recommendedName>
        <fullName evidence="3">Ubiquitin-like protease family profile domain-containing protein</fullName>
    </recommendedName>
</protein>
<gene>
    <name evidence="1" type="ORF">ODALV1_LOCUS26945</name>
</gene>
<dbReference type="EMBL" id="CAXLJM020000118">
    <property type="protein sequence ID" value="CAL8137503.1"/>
    <property type="molecule type" value="Genomic_DNA"/>
</dbReference>
<accession>A0ABP1RWC6</accession>
<evidence type="ECO:0008006" key="3">
    <source>
        <dbReference type="Google" id="ProtNLM"/>
    </source>
</evidence>
<name>A0ABP1RWC6_9HEXA</name>
<dbReference type="InterPro" id="IPR038765">
    <property type="entry name" value="Papain-like_cys_pep_sf"/>
</dbReference>
<comment type="caution">
    <text evidence="1">The sequence shown here is derived from an EMBL/GenBank/DDBJ whole genome shotgun (WGS) entry which is preliminary data.</text>
</comment>
<proteinExistence type="predicted"/>
<evidence type="ECO:0000313" key="2">
    <source>
        <dbReference type="Proteomes" id="UP001642540"/>
    </source>
</evidence>
<dbReference type="Gene3D" id="3.40.395.10">
    <property type="entry name" value="Adenoviral Proteinase, Chain A"/>
    <property type="match status" value="1"/>
</dbReference>
<reference evidence="1 2" key="1">
    <citation type="submission" date="2024-08" db="EMBL/GenBank/DDBJ databases">
        <authorList>
            <person name="Cucini C."/>
            <person name="Frati F."/>
        </authorList>
    </citation>
    <scope>NUCLEOTIDE SEQUENCE [LARGE SCALE GENOMIC DNA]</scope>
</reference>
<evidence type="ECO:0000313" key="1">
    <source>
        <dbReference type="EMBL" id="CAL8137503.1"/>
    </source>
</evidence>